<protein>
    <recommendedName>
        <fullName evidence="5">Dehydrogenase/reductase SDR family member 4</fullName>
    </recommendedName>
</protein>
<dbReference type="PRINTS" id="PR00080">
    <property type="entry name" value="SDRFAMILY"/>
</dbReference>
<dbReference type="PANTHER" id="PTHR43943:SF2">
    <property type="entry name" value="DEHYDROGENASE_REDUCTASE 4"/>
    <property type="match status" value="1"/>
</dbReference>
<evidence type="ECO:0000256" key="1">
    <source>
        <dbReference type="ARBA" id="ARBA00006484"/>
    </source>
</evidence>
<dbReference type="EMBL" id="FNXT01000432">
    <property type="protein sequence ID" value="SZX64653.1"/>
    <property type="molecule type" value="Genomic_DNA"/>
</dbReference>
<evidence type="ECO:0000313" key="4">
    <source>
        <dbReference type="Proteomes" id="UP000256970"/>
    </source>
</evidence>
<reference evidence="3 4" key="1">
    <citation type="submission" date="2016-10" db="EMBL/GenBank/DDBJ databases">
        <authorList>
            <person name="Cai Z."/>
        </authorList>
    </citation>
    <scope>NUCLEOTIDE SEQUENCE [LARGE SCALE GENOMIC DNA]</scope>
</reference>
<dbReference type="Pfam" id="PF13561">
    <property type="entry name" value="adh_short_C2"/>
    <property type="match status" value="1"/>
</dbReference>
<gene>
    <name evidence="3" type="ORF">BQ4739_LOCUS13307</name>
    <name evidence="2" type="ORF">BQ4739_LOCUS5149</name>
</gene>
<evidence type="ECO:0000313" key="2">
    <source>
        <dbReference type="EMBL" id="SZX64653.1"/>
    </source>
</evidence>
<evidence type="ECO:0000313" key="3">
    <source>
        <dbReference type="EMBL" id="SZX73196.1"/>
    </source>
</evidence>
<dbReference type="Gene3D" id="3.40.50.720">
    <property type="entry name" value="NAD(P)-binding Rossmann-like Domain"/>
    <property type="match status" value="1"/>
</dbReference>
<accession>A0A383W927</accession>
<name>A0A383W927_TETOB</name>
<dbReference type="PROSITE" id="PS00061">
    <property type="entry name" value="ADH_SHORT"/>
    <property type="match status" value="1"/>
</dbReference>
<dbReference type="EMBL" id="FNXT01001186">
    <property type="protein sequence ID" value="SZX73196.1"/>
    <property type="molecule type" value="Genomic_DNA"/>
</dbReference>
<proteinExistence type="inferred from homology"/>
<dbReference type="InterPro" id="IPR020904">
    <property type="entry name" value="Sc_DH/Rdtase_CS"/>
</dbReference>
<sequence length="253" mass="26040">METPKRLVGKVALVTAATAGIGLGIAERLAQEGARVMICSRRQQNVDETLAELRGKGLTVSGMVCHVGSAQQRQALVDRTIQEFGQLDILVSNAAVNPTAGPLVDTPADAIDKILDINIKAALLLVQAAAPHMKRGGRIILISSVTAYQPPAPIAMYAVSKTALLGLTKGLAAELGPEGITVNCVAPGIVPTKFSAALVADPQLERAQVEATALKRLGTPQDIAGAVAFLASGDASYMTGETLVVAGGMSSKL</sequence>
<dbReference type="PANTHER" id="PTHR43943">
    <property type="entry name" value="DEHYDROGENASE/REDUCTASE (SDR FAMILY) MEMBER 4"/>
    <property type="match status" value="1"/>
</dbReference>
<dbReference type="Proteomes" id="UP000256970">
    <property type="component" value="Unassembled WGS sequence"/>
</dbReference>
<dbReference type="InterPro" id="IPR036291">
    <property type="entry name" value="NAD(P)-bd_dom_sf"/>
</dbReference>
<keyword evidence="4" id="KW-1185">Reference proteome</keyword>
<dbReference type="FunFam" id="3.40.50.720:FF:000084">
    <property type="entry name" value="Short-chain dehydrogenase reductase"/>
    <property type="match status" value="1"/>
</dbReference>
<comment type="similarity">
    <text evidence="1">Belongs to the short-chain dehydrogenases/reductases (SDR) family.</text>
</comment>
<dbReference type="SUPFAM" id="SSF51735">
    <property type="entry name" value="NAD(P)-binding Rossmann-fold domains"/>
    <property type="match status" value="1"/>
</dbReference>
<dbReference type="AlphaFoldDB" id="A0A383W927"/>
<evidence type="ECO:0008006" key="5">
    <source>
        <dbReference type="Google" id="ProtNLM"/>
    </source>
</evidence>
<organism evidence="3 4">
    <name type="scientific">Tetradesmus obliquus</name>
    <name type="common">Green alga</name>
    <name type="synonym">Acutodesmus obliquus</name>
    <dbReference type="NCBI Taxonomy" id="3088"/>
    <lineage>
        <taxon>Eukaryota</taxon>
        <taxon>Viridiplantae</taxon>
        <taxon>Chlorophyta</taxon>
        <taxon>core chlorophytes</taxon>
        <taxon>Chlorophyceae</taxon>
        <taxon>CS clade</taxon>
        <taxon>Sphaeropleales</taxon>
        <taxon>Scenedesmaceae</taxon>
        <taxon>Tetradesmus</taxon>
    </lineage>
</organism>
<dbReference type="PRINTS" id="PR00081">
    <property type="entry name" value="GDHRDH"/>
</dbReference>
<dbReference type="InterPro" id="IPR002347">
    <property type="entry name" value="SDR_fam"/>
</dbReference>
<dbReference type="NCBIfam" id="NF005559">
    <property type="entry name" value="PRK07231.1"/>
    <property type="match status" value="1"/>
</dbReference>